<name>A0A0F6PU05_9NIDO</name>
<dbReference type="RefSeq" id="YP_009505574.1">
    <property type="nucleotide sequence ID" value="NC_038293.1"/>
</dbReference>
<dbReference type="KEGG" id="vg:37616423"/>
<feature type="transmembrane region" description="Helical" evidence="1">
    <location>
        <begin position="163"/>
        <end position="187"/>
    </location>
</feature>
<dbReference type="EMBL" id="KM677927">
    <property type="protein sequence ID" value="AKC89297.1"/>
    <property type="molecule type" value="Genomic_RNA"/>
</dbReference>
<keyword evidence="1" id="KW-1133">Transmembrane helix</keyword>
<dbReference type="OrthoDB" id="31932at10239"/>
<dbReference type="InterPro" id="IPR003434">
    <property type="entry name" value="Arteri_GP2a"/>
</dbReference>
<sequence>MPSMNLLFLSLTCLSIWLSLFAPSSSDALLDSHYAAFSNVSQDLQSLQPQAACALISHLCQPNIMPFHSLGITARDAVMSWFHNQHAKMLGTAVLQVKGIRATFSYQEHCVRLPTTLVKEAALKEPIGVRSHATIVCHQFAMVACRVYQNKTTQWDTSQAFHYYHSLNFCVVCSAFVLSSPILIFMYKFI</sequence>
<keyword evidence="1" id="KW-0472">Membrane</keyword>
<keyword evidence="3" id="KW-1185">Reference proteome</keyword>
<evidence type="ECO:0000313" key="2">
    <source>
        <dbReference type="EMBL" id="AKC89297.1"/>
    </source>
</evidence>
<protein>
    <submittedName>
        <fullName evidence="2">ORF4b protein</fullName>
    </submittedName>
</protein>
<dbReference type="GeneID" id="37616423"/>
<reference evidence="2 3" key="1">
    <citation type="journal article" date="2015" name="J. Virol.">
        <title>Historical Outbreaks of Simian Hemorrhagic Fever in Captive Macaques Were Caused by Distinct Arteriviruses.</title>
        <authorList>
            <person name="Lauck M."/>
            <person name="Alkhovsky S.V."/>
            <person name="Bao Y."/>
            <person name="Bailey A.L."/>
            <person name="Shevtsova Z.V."/>
            <person name="Shchetinin A.M."/>
            <person name="Vishnevskaya T.V."/>
            <person name="Lackemeyer M.G."/>
            <person name="Postnikova E."/>
            <person name="Mazur S."/>
            <person name="Wada J."/>
            <person name="Radoshitzky S.R."/>
            <person name="Friedrich T.C."/>
            <person name="Lapin B.A."/>
            <person name="Deriabin P.G."/>
            <person name="Jahrling P.B."/>
            <person name="Goldberg T.L."/>
            <person name="O'Connor D.H."/>
            <person name="Kuhn J.H."/>
        </authorList>
    </citation>
    <scope>NUCLEOTIDE SEQUENCE [LARGE SCALE GENOMIC DNA]</scope>
    <source>
        <strain evidence="2">Sukhumi</strain>
    </source>
</reference>
<proteinExistence type="predicted"/>
<keyword evidence="1" id="KW-0812">Transmembrane</keyword>
<dbReference type="Pfam" id="PF02340">
    <property type="entry name" value="PRRSV_Env"/>
    <property type="match status" value="1"/>
</dbReference>
<accession>A0A0F6PU05</accession>
<organism evidence="2 3">
    <name type="scientific">Simian hemorrhagic encephalitis virus</name>
    <dbReference type="NCBI Taxonomy" id="1965068"/>
    <lineage>
        <taxon>Viruses</taxon>
        <taxon>Riboviria</taxon>
        <taxon>Orthornavirae</taxon>
        <taxon>Pisuviricota</taxon>
        <taxon>Pisoniviricetes</taxon>
        <taxon>Nidovirales</taxon>
        <taxon>Arnidovirineae</taxon>
        <taxon>Arteriviridae</taxon>
        <taxon>Simarterivirinae</taxon>
        <taxon>Epsilonarterivirus</taxon>
        <taxon>Sheartevirus</taxon>
        <taxon>Epsilonarterivirus hemcep</taxon>
    </lineage>
</organism>
<evidence type="ECO:0000256" key="1">
    <source>
        <dbReference type="SAM" id="Phobius"/>
    </source>
</evidence>
<dbReference type="Proteomes" id="UP000130686">
    <property type="component" value="Segment"/>
</dbReference>
<evidence type="ECO:0000313" key="3">
    <source>
        <dbReference type="Proteomes" id="UP000130686"/>
    </source>
</evidence>